<dbReference type="Pfam" id="PF00015">
    <property type="entry name" value="MCPsignal"/>
    <property type="match status" value="1"/>
</dbReference>
<dbReference type="InterPro" id="IPR004090">
    <property type="entry name" value="Chemotax_Me-accpt_rcpt"/>
</dbReference>
<evidence type="ECO:0000256" key="7">
    <source>
        <dbReference type="SAM" id="MobiDB-lite"/>
    </source>
</evidence>
<organism evidence="11 12">
    <name type="scientific">Saliterribacillus persicus</name>
    <dbReference type="NCBI Taxonomy" id="930114"/>
    <lineage>
        <taxon>Bacteria</taxon>
        <taxon>Bacillati</taxon>
        <taxon>Bacillota</taxon>
        <taxon>Bacilli</taxon>
        <taxon>Bacillales</taxon>
        <taxon>Bacillaceae</taxon>
        <taxon>Saliterribacillus</taxon>
    </lineage>
</organism>
<reference evidence="11 12" key="1">
    <citation type="submission" date="2018-07" db="EMBL/GenBank/DDBJ databases">
        <title>Genomic Encyclopedia of Type Strains, Phase IV (KMG-IV): sequencing the most valuable type-strain genomes for metagenomic binning, comparative biology and taxonomic classification.</title>
        <authorList>
            <person name="Goeker M."/>
        </authorList>
    </citation>
    <scope>NUCLEOTIDE SEQUENCE [LARGE SCALE GENOMIC DNA]</scope>
    <source>
        <strain evidence="11 12">DSM 27696</strain>
    </source>
</reference>
<evidence type="ECO:0000259" key="10">
    <source>
        <dbReference type="PROSITE" id="PS50885"/>
    </source>
</evidence>
<evidence type="ECO:0000313" key="11">
    <source>
        <dbReference type="EMBL" id="RCW74746.1"/>
    </source>
</evidence>
<evidence type="ECO:0000256" key="4">
    <source>
        <dbReference type="ARBA" id="ARBA00023224"/>
    </source>
</evidence>
<feature type="region of interest" description="Disordered" evidence="7">
    <location>
        <begin position="541"/>
        <end position="567"/>
    </location>
</feature>
<feature type="domain" description="Methyl-accepting transducer" evidence="9">
    <location>
        <begin position="300"/>
        <end position="550"/>
    </location>
</feature>
<evidence type="ECO:0000256" key="8">
    <source>
        <dbReference type="SAM" id="Phobius"/>
    </source>
</evidence>
<evidence type="ECO:0000256" key="5">
    <source>
        <dbReference type="ARBA" id="ARBA00029447"/>
    </source>
</evidence>
<evidence type="ECO:0000313" key="12">
    <source>
        <dbReference type="Proteomes" id="UP000252585"/>
    </source>
</evidence>
<feature type="transmembrane region" description="Helical" evidence="8">
    <location>
        <begin position="34"/>
        <end position="56"/>
    </location>
</feature>
<dbReference type="Pfam" id="PF00672">
    <property type="entry name" value="HAMP"/>
    <property type="match status" value="1"/>
</dbReference>
<proteinExistence type="inferred from homology"/>
<keyword evidence="8" id="KW-1133">Transmembrane helix</keyword>
<dbReference type="EMBL" id="QPJJ01000003">
    <property type="protein sequence ID" value="RCW74746.1"/>
    <property type="molecule type" value="Genomic_DNA"/>
</dbReference>
<feature type="domain" description="HAMP" evidence="10">
    <location>
        <begin position="228"/>
        <end position="281"/>
    </location>
</feature>
<keyword evidence="12" id="KW-1185">Reference proteome</keyword>
<dbReference type="PANTHER" id="PTHR32089:SF112">
    <property type="entry name" value="LYSOZYME-LIKE PROTEIN-RELATED"/>
    <property type="match status" value="1"/>
</dbReference>
<name>A0A368Y5Y6_9BACI</name>
<evidence type="ECO:0000256" key="3">
    <source>
        <dbReference type="ARBA" id="ARBA00023136"/>
    </source>
</evidence>
<dbReference type="PROSITE" id="PS50885">
    <property type="entry name" value="HAMP"/>
    <property type="match status" value="1"/>
</dbReference>
<dbReference type="CDD" id="cd06225">
    <property type="entry name" value="HAMP"/>
    <property type="match status" value="1"/>
</dbReference>
<dbReference type="SMART" id="SM00283">
    <property type="entry name" value="MA"/>
    <property type="match status" value="1"/>
</dbReference>
<dbReference type="CDD" id="cd11386">
    <property type="entry name" value="MCP_signal"/>
    <property type="match status" value="1"/>
</dbReference>
<accession>A0A368Y5Y6</accession>
<dbReference type="PRINTS" id="PR00260">
    <property type="entry name" value="CHEMTRNSDUCR"/>
</dbReference>
<gene>
    <name evidence="11" type="ORF">DFR57_10342</name>
</gene>
<evidence type="ECO:0000256" key="1">
    <source>
        <dbReference type="ARBA" id="ARBA00004236"/>
    </source>
</evidence>
<dbReference type="InterPro" id="IPR004089">
    <property type="entry name" value="MCPsignal_dom"/>
</dbReference>
<dbReference type="InterPro" id="IPR003660">
    <property type="entry name" value="HAMP_dom"/>
</dbReference>
<evidence type="ECO:0000259" key="9">
    <source>
        <dbReference type="PROSITE" id="PS50111"/>
    </source>
</evidence>
<keyword evidence="4 6" id="KW-0807">Transducer</keyword>
<keyword evidence="2" id="KW-1003">Cell membrane</keyword>
<dbReference type="GO" id="GO:0005886">
    <property type="term" value="C:plasma membrane"/>
    <property type="evidence" value="ECO:0007669"/>
    <property type="project" value="UniProtKB-SubCell"/>
</dbReference>
<dbReference type="AlphaFoldDB" id="A0A368Y5Y6"/>
<dbReference type="GO" id="GO:0006935">
    <property type="term" value="P:chemotaxis"/>
    <property type="evidence" value="ECO:0007669"/>
    <property type="project" value="InterPro"/>
</dbReference>
<dbReference type="SUPFAM" id="SSF58104">
    <property type="entry name" value="Methyl-accepting chemotaxis protein (MCP) signaling domain"/>
    <property type="match status" value="1"/>
</dbReference>
<evidence type="ECO:0000256" key="6">
    <source>
        <dbReference type="PROSITE-ProRule" id="PRU00284"/>
    </source>
</evidence>
<dbReference type="GO" id="GO:0007165">
    <property type="term" value="P:signal transduction"/>
    <property type="evidence" value="ECO:0007669"/>
    <property type="project" value="UniProtKB-KW"/>
</dbReference>
<dbReference type="Proteomes" id="UP000252585">
    <property type="component" value="Unassembled WGS sequence"/>
</dbReference>
<dbReference type="PROSITE" id="PS50111">
    <property type="entry name" value="CHEMOTAXIS_TRANSDUC_2"/>
    <property type="match status" value="1"/>
</dbReference>
<protein>
    <submittedName>
        <fullName evidence="11">Methyl-accepting chemotaxis protein</fullName>
    </submittedName>
</protein>
<sequence>MKKMSFKRSKSKESDRVKRSKGFKFRNLRIGSKYGLILGVVIGLFIISSIIVYLFMDKSNENIEAMDRRADRAIDVAEMGSLVRAKAIRVFRYIQEPEAIYTDEYNERKEALEVLEMSLEDKMDTAEEQALFDLVVKLDDQLNRQFNEIISMIGQGENGVAEMLGNDANQTQIDAVNALEELRLLVNSQRDSAYDQVETGQTAMLVAQGIAIIISVIVSLILIIYTTRSVSSNLSKVVAVSNQVADGDLRTERLEYESKDEIGQLSSSVNKMAENLRDIIGRVANVSDTVSAQSEELTQSSSEVKSGNEQIASTMQELASGTETQANHAGDVASKMSDFSGKVKEANDNGQIIHGASQNVLDMTKEGQEMMQGSISQMGRVNTIVKDAVGKVEGLDVQSKEISKLVSVIKDIAEQTNLLALNAAIESARAGEHGRGFAVVADEVRKLAEQVASSVTDITGIVKNIQSESSAVSESLKGGYQEVEEGTAQIEETGETFKKINGAVQDMVTSIQTVTGNLADISTSSQEIHTSVEEIASISEESAAGVEETSASAEQASSSMEEVSDNAEQLAKLSEELNGLVKKFKL</sequence>
<dbReference type="Gene3D" id="1.10.287.950">
    <property type="entry name" value="Methyl-accepting chemotaxis protein"/>
    <property type="match status" value="1"/>
</dbReference>
<keyword evidence="8" id="KW-0812">Transmembrane</keyword>
<keyword evidence="3 8" id="KW-0472">Membrane</keyword>
<dbReference type="PANTHER" id="PTHR32089">
    <property type="entry name" value="METHYL-ACCEPTING CHEMOTAXIS PROTEIN MCPB"/>
    <property type="match status" value="1"/>
</dbReference>
<dbReference type="GO" id="GO:0004888">
    <property type="term" value="F:transmembrane signaling receptor activity"/>
    <property type="evidence" value="ECO:0007669"/>
    <property type="project" value="InterPro"/>
</dbReference>
<comment type="subcellular location">
    <subcellularLocation>
        <location evidence="1">Cell membrane</location>
    </subcellularLocation>
</comment>
<feature type="transmembrane region" description="Helical" evidence="8">
    <location>
        <begin position="205"/>
        <end position="226"/>
    </location>
</feature>
<feature type="compositionally biased region" description="Low complexity" evidence="7">
    <location>
        <begin position="541"/>
        <end position="561"/>
    </location>
</feature>
<comment type="caution">
    <text evidence="11">The sequence shown here is derived from an EMBL/GenBank/DDBJ whole genome shotgun (WGS) entry which is preliminary data.</text>
</comment>
<evidence type="ECO:0000256" key="2">
    <source>
        <dbReference type="ARBA" id="ARBA00022475"/>
    </source>
</evidence>
<comment type="similarity">
    <text evidence="5">Belongs to the methyl-accepting chemotaxis (MCP) protein family.</text>
</comment>
<dbReference type="SMART" id="SM00304">
    <property type="entry name" value="HAMP"/>
    <property type="match status" value="1"/>
</dbReference>